<dbReference type="GO" id="GO:0005794">
    <property type="term" value="C:Golgi apparatus"/>
    <property type="evidence" value="ECO:0007669"/>
    <property type="project" value="TreeGrafter"/>
</dbReference>
<dbReference type="GO" id="GO:0016020">
    <property type="term" value="C:membrane"/>
    <property type="evidence" value="ECO:0007669"/>
    <property type="project" value="UniProtKB-SubCell"/>
</dbReference>
<dbReference type="GO" id="GO:0019706">
    <property type="term" value="F:protein-cysteine S-palmitoyltransferase activity"/>
    <property type="evidence" value="ECO:0007669"/>
    <property type="project" value="UniProtKB-EC"/>
</dbReference>
<dbReference type="InterPro" id="IPR039859">
    <property type="entry name" value="PFA4/ZDH16/20/ERF2-like"/>
</dbReference>
<dbReference type="Proteomes" id="UP001363151">
    <property type="component" value="Unassembled WGS sequence"/>
</dbReference>
<dbReference type="EMBL" id="JBBJCI010000023">
    <property type="protein sequence ID" value="KAK7254615.1"/>
    <property type="molecule type" value="Genomic_DNA"/>
</dbReference>
<name>A0ABR1GEV2_AURAN</name>
<evidence type="ECO:0000313" key="1">
    <source>
        <dbReference type="EMBL" id="KAK7254615.1"/>
    </source>
</evidence>
<organism evidence="1 2">
    <name type="scientific">Aureococcus anophagefferens</name>
    <name type="common">Harmful bloom alga</name>
    <dbReference type="NCBI Taxonomy" id="44056"/>
    <lineage>
        <taxon>Eukaryota</taxon>
        <taxon>Sar</taxon>
        <taxon>Stramenopiles</taxon>
        <taxon>Ochrophyta</taxon>
        <taxon>Pelagophyceae</taxon>
        <taxon>Pelagomonadales</taxon>
        <taxon>Pelagomonadaceae</taxon>
        <taxon>Aureococcus</taxon>
    </lineage>
</organism>
<dbReference type="GO" id="GO:0005783">
    <property type="term" value="C:endoplasmic reticulum"/>
    <property type="evidence" value="ECO:0007669"/>
    <property type="project" value="TreeGrafter"/>
</dbReference>
<dbReference type="GO" id="GO:0006612">
    <property type="term" value="P:protein targeting to membrane"/>
    <property type="evidence" value="ECO:0007669"/>
    <property type="project" value="TreeGrafter"/>
</dbReference>
<accession>A0ABR1GEV2</accession>
<gene>
    <name evidence="1" type="ORF">SO694_00010220</name>
</gene>
<dbReference type="KEGG" id="aaf:AURANDRAFT_66343"/>
<sequence>MELTERSSAALDIEQSVPLTSEIAWTDLPALPRPASRQRTECRMGCGIVLTVVATCIIATHGGVRTLECASRRWDWLLYVVYAEAAVALLCLAGLVFDDPGTVKRSRLTCEPVPPEARAKLQNMAPPNLQNVTGADGRTFCVRCYVWRPREPPAYDGDRFHAHANAHHCSTCQRCVTDFDHHCGVFGRCIAGKGLRGNFKYFATIIATGYAGAGTATASLMLGVLKCAEGNWWGSWSNVILLTFAGYVGVAAVGWFVVATCQCVGALFDYAWDGRRKLTEVRGRGVVRA</sequence>
<dbReference type="PROSITE" id="PS50216">
    <property type="entry name" value="DHHC"/>
    <property type="match status" value="1"/>
</dbReference>
<evidence type="ECO:0000313" key="2">
    <source>
        <dbReference type="Proteomes" id="UP001363151"/>
    </source>
</evidence>
<comment type="caution">
    <text evidence="1">The sequence shown here is derived from an EMBL/GenBank/DDBJ whole genome shotgun (WGS) entry which is preliminary data.</text>
</comment>
<keyword evidence="2" id="KW-1185">Reference proteome</keyword>
<dbReference type="Pfam" id="PF01529">
    <property type="entry name" value="DHHC"/>
    <property type="match status" value="1"/>
</dbReference>
<dbReference type="PANTHER" id="PTHR22883">
    <property type="entry name" value="ZINC FINGER DHHC DOMAIN CONTAINING PROTEIN"/>
    <property type="match status" value="1"/>
</dbReference>
<reference evidence="1 2" key="1">
    <citation type="submission" date="2024-03" db="EMBL/GenBank/DDBJ databases">
        <title>Aureococcus anophagefferens CCMP1851 and Kratosvirus quantuckense: Draft genome of a second virus-susceptible host strain in the model system.</title>
        <authorList>
            <person name="Chase E."/>
            <person name="Truchon A.R."/>
            <person name="Schepens W."/>
            <person name="Wilhelm S.W."/>
        </authorList>
    </citation>
    <scope>NUCLEOTIDE SEQUENCE [LARGE SCALE GENOMIC DNA]</scope>
    <source>
        <strain evidence="1 2">CCMP1851</strain>
    </source>
</reference>
<protein>
    <submittedName>
        <fullName evidence="1">Protein-cysteine S-palmitoyltransferase</fullName>
    </submittedName>
</protein>
<proteinExistence type="predicted"/>
<dbReference type="InterPro" id="IPR001594">
    <property type="entry name" value="Palmitoyltrfase_DHHC"/>
</dbReference>